<dbReference type="Proteomes" id="UP001497480">
    <property type="component" value="Unassembled WGS sequence"/>
</dbReference>
<accession>A0AAV1YIR2</accession>
<gene>
    <name evidence="2" type="ORF">LLUT_LOCUS34753</name>
</gene>
<evidence type="ECO:0000256" key="1">
    <source>
        <dbReference type="SAM" id="MobiDB-lite"/>
    </source>
</evidence>
<reference evidence="2 3" key="1">
    <citation type="submission" date="2024-03" db="EMBL/GenBank/DDBJ databases">
        <authorList>
            <person name="Martinez-Hernandez J."/>
        </authorList>
    </citation>
    <scope>NUCLEOTIDE SEQUENCE [LARGE SCALE GENOMIC DNA]</scope>
</reference>
<protein>
    <submittedName>
        <fullName evidence="2">Uncharacterized protein</fullName>
    </submittedName>
</protein>
<evidence type="ECO:0000313" key="3">
    <source>
        <dbReference type="Proteomes" id="UP001497480"/>
    </source>
</evidence>
<evidence type="ECO:0000313" key="2">
    <source>
        <dbReference type="EMBL" id="CAL0333693.1"/>
    </source>
</evidence>
<proteinExistence type="predicted"/>
<feature type="compositionally biased region" description="Basic and acidic residues" evidence="1">
    <location>
        <begin position="1"/>
        <end position="16"/>
    </location>
</feature>
<feature type="compositionally biased region" description="Polar residues" evidence="1">
    <location>
        <begin position="17"/>
        <end position="28"/>
    </location>
</feature>
<organism evidence="2 3">
    <name type="scientific">Lupinus luteus</name>
    <name type="common">European yellow lupine</name>
    <dbReference type="NCBI Taxonomy" id="3873"/>
    <lineage>
        <taxon>Eukaryota</taxon>
        <taxon>Viridiplantae</taxon>
        <taxon>Streptophyta</taxon>
        <taxon>Embryophyta</taxon>
        <taxon>Tracheophyta</taxon>
        <taxon>Spermatophyta</taxon>
        <taxon>Magnoliopsida</taxon>
        <taxon>eudicotyledons</taxon>
        <taxon>Gunneridae</taxon>
        <taxon>Pentapetalae</taxon>
        <taxon>rosids</taxon>
        <taxon>fabids</taxon>
        <taxon>Fabales</taxon>
        <taxon>Fabaceae</taxon>
        <taxon>Papilionoideae</taxon>
        <taxon>50 kb inversion clade</taxon>
        <taxon>genistoids sensu lato</taxon>
        <taxon>core genistoids</taxon>
        <taxon>Genisteae</taxon>
        <taxon>Lupinus</taxon>
    </lineage>
</organism>
<name>A0AAV1YIR2_LUPLU</name>
<dbReference type="AlphaFoldDB" id="A0AAV1YIR2"/>
<comment type="caution">
    <text evidence="2">The sequence shown here is derived from an EMBL/GenBank/DDBJ whole genome shotgun (WGS) entry which is preliminary data.</text>
</comment>
<keyword evidence="3" id="KW-1185">Reference proteome</keyword>
<feature type="region of interest" description="Disordered" evidence="1">
    <location>
        <begin position="1"/>
        <end position="33"/>
    </location>
</feature>
<dbReference type="EMBL" id="CAXHTB010000025">
    <property type="protein sequence ID" value="CAL0333693.1"/>
    <property type="molecule type" value="Genomic_DNA"/>
</dbReference>
<sequence>MNEEELPKQQPREELSKQPQKKVTNSGKNMEKQDVDIVINLEIDRSTNINLEAEKQDWIQNNQTEDFEVLNQVTTSNALAAHESRLVGRLWADEEANDVDLEVENEITEETTYTKVLSKSQKKKQRQKHNHERIHFTRRGEPHPFIYHHPSTTDEGHHRVFPKISNKRIP</sequence>